<accession>A0A5J9VWC7</accession>
<evidence type="ECO:0000313" key="2">
    <source>
        <dbReference type="Proteomes" id="UP000324897"/>
    </source>
</evidence>
<proteinExistence type="predicted"/>
<evidence type="ECO:0000313" key="1">
    <source>
        <dbReference type="EMBL" id="TVU39936.1"/>
    </source>
</evidence>
<organism evidence="1 2">
    <name type="scientific">Eragrostis curvula</name>
    <name type="common">weeping love grass</name>
    <dbReference type="NCBI Taxonomy" id="38414"/>
    <lineage>
        <taxon>Eukaryota</taxon>
        <taxon>Viridiplantae</taxon>
        <taxon>Streptophyta</taxon>
        <taxon>Embryophyta</taxon>
        <taxon>Tracheophyta</taxon>
        <taxon>Spermatophyta</taxon>
        <taxon>Magnoliopsida</taxon>
        <taxon>Liliopsida</taxon>
        <taxon>Poales</taxon>
        <taxon>Poaceae</taxon>
        <taxon>PACMAD clade</taxon>
        <taxon>Chloridoideae</taxon>
        <taxon>Eragrostideae</taxon>
        <taxon>Eragrostidinae</taxon>
        <taxon>Eragrostis</taxon>
    </lineage>
</organism>
<feature type="non-terminal residue" evidence="1">
    <location>
        <position position="1"/>
    </location>
</feature>
<keyword evidence="2" id="KW-1185">Reference proteome</keyword>
<protein>
    <submittedName>
        <fullName evidence="1">Uncharacterized protein</fullName>
    </submittedName>
</protein>
<comment type="caution">
    <text evidence="1">The sequence shown here is derived from an EMBL/GenBank/DDBJ whole genome shotgun (WGS) entry which is preliminary data.</text>
</comment>
<dbReference type="EMBL" id="RWGY01000007">
    <property type="protein sequence ID" value="TVU39936.1"/>
    <property type="molecule type" value="Genomic_DNA"/>
</dbReference>
<reference evidence="1 2" key="1">
    <citation type="journal article" date="2019" name="Sci. Rep.">
        <title>A high-quality genome of Eragrostis curvula grass provides insights into Poaceae evolution and supports new strategies to enhance forage quality.</title>
        <authorList>
            <person name="Carballo J."/>
            <person name="Santos B.A.C.M."/>
            <person name="Zappacosta D."/>
            <person name="Garbus I."/>
            <person name="Selva J.P."/>
            <person name="Gallo C.A."/>
            <person name="Diaz A."/>
            <person name="Albertini E."/>
            <person name="Caccamo M."/>
            <person name="Echenique V."/>
        </authorList>
    </citation>
    <scope>NUCLEOTIDE SEQUENCE [LARGE SCALE GENOMIC DNA]</scope>
    <source>
        <strain evidence="2">cv. Victoria</strain>
        <tissue evidence="1">Leaf</tissue>
    </source>
</reference>
<dbReference type="Proteomes" id="UP000324897">
    <property type="component" value="Chromosome 4"/>
</dbReference>
<gene>
    <name evidence="1" type="ORF">EJB05_13380</name>
</gene>
<dbReference type="AlphaFoldDB" id="A0A5J9VWC7"/>
<sequence>MAGQDGAQMRDRACQLKLQASAAAGPGLEFRLQLLLVGKAATLKGFQASSEVMRALRLQLLVRTRFGVQNESRPQLCLVRLQGFQASLEVMRALRLQVSFSSWNISPVSESSTLYLSSVI</sequence>
<name>A0A5J9VWC7_9POAL</name>
<dbReference type="Gramene" id="TVU39936">
    <property type="protein sequence ID" value="TVU39936"/>
    <property type="gene ID" value="EJB05_13380"/>
</dbReference>